<dbReference type="PANTHER" id="PTHR34568">
    <property type="entry name" value="RRM DOMAIN-CONTAINING PROTEIN"/>
    <property type="match status" value="1"/>
</dbReference>
<feature type="region of interest" description="Disordered" evidence="1">
    <location>
        <begin position="220"/>
        <end position="239"/>
    </location>
</feature>
<dbReference type="KEGG" id="rsz:108829805"/>
<evidence type="ECO:0000256" key="1">
    <source>
        <dbReference type="SAM" id="MobiDB-lite"/>
    </source>
</evidence>
<dbReference type="RefSeq" id="XP_018458895.2">
    <property type="nucleotide sequence ID" value="XM_018603393.2"/>
</dbReference>
<protein>
    <submittedName>
        <fullName evidence="4 5">Uncharacterized protein LOC108829805</fullName>
    </submittedName>
</protein>
<proteinExistence type="predicted"/>
<feature type="region of interest" description="Disordered" evidence="1">
    <location>
        <begin position="405"/>
        <end position="446"/>
    </location>
</feature>
<feature type="compositionally biased region" description="Basic and acidic residues" evidence="1">
    <location>
        <begin position="137"/>
        <end position="149"/>
    </location>
</feature>
<evidence type="ECO:0000313" key="5">
    <source>
        <dbReference type="RefSeq" id="XP_056865118.1"/>
    </source>
</evidence>
<dbReference type="GeneID" id="108829805"/>
<accession>A0A6J0LFC0</accession>
<dbReference type="AlphaFoldDB" id="A0A6J0LFC0"/>
<name>A0A6J0LFC0_RAPSA</name>
<dbReference type="Proteomes" id="UP000504610">
    <property type="component" value="Chromosome 4"/>
</dbReference>
<keyword evidence="3" id="KW-1185">Reference proteome</keyword>
<reference evidence="3" key="1">
    <citation type="journal article" date="2019" name="Database">
        <title>The radish genome database (RadishGD): an integrated information resource for radish genomics.</title>
        <authorList>
            <person name="Yu H.J."/>
            <person name="Baek S."/>
            <person name="Lee Y.J."/>
            <person name="Cho A."/>
            <person name="Mun J.H."/>
        </authorList>
    </citation>
    <scope>NUCLEOTIDE SEQUENCE [LARGE SCALE GENOMIC DNA]</scope>
    <source>
        <strain evidence="3">cv. WK10039</strain>
    </source>
</reference>
<evidence type="ECO:0000313" key="4">
    <source>
        <dbReference type="RefSeq" id="XP_018458895.2"/>
    </source>
</evidence>
<feature type="domain" description="AT3G52170-like helix-turn-helix" evidence="2">
    <location>
        <begin position="31"/>
        <end position="79"/>
    </location>
</feature>
<dbReference type="InterPro" id="IPR058942">
    <property type="entry name" value="AT3G52170-like"/>
</dbReference>
<dbReference type="PANTHER" id="PTHR34568:SF1">
    <property type="entry name" value="DNA BINDING PROTEIN"/>
    <property type="match status" value="1"/>
</dbReference>
<dbReference type="RefSeq" id="XP_056865118.1">
    <property type="nucleotide sequence ID" value="XM_057009138.1"/>
</dbReference>
<feature type="region of interest" description="Disordered" evidence="1">
    <location>
        <begin position="109"/>
        <end position="169"/>
    </location>
</feature>
<reference evidence="4 5" key="2">
    <citation type="submission" date="2025-04" db="UniProtKB">
        <authorList>
            <consortium name="RefSeq"/>
        </authorList>
    </citation>
    <scope>IDENTIFICATION</scope>
    <source>
        <tissue evidence="4 5">Leaf</tissue>
    </source>
</reference>
<feature type="compositionally biased region" description="Basic and acidic residues" evidence="1">
    <location>
        <begin position="226"/>
        <end position="238"/>
    </location>
</feature>
<dbReference type="Pfam" id="PF25896">
    <property type="entry name" value="HTH_AT3G52170"/>
    <property type="match status" value="1"/>
</dbReference>
<sequence>MHSLKASCVGQVLALAKPHDSVGKRTRNRIPKEERKTLVESFIKKHQRLNNGSFPSLNLTHKEVGGSFYTIREIVREIIQENRVLGTSGLILEDKGDDHLQDQTLSSSLLMDPVPPLSLSPEGFHSPSGQTHNLSSEVRERMSADDIDGRQAAAASEETSGSDVLKDREVNGCHQLSEEGRGLLTHEPVDSTDISRAQFTGSCGEENEEVEVDKKDIAFEETPLTESKDTKPVNNDDRVNDDEAAMMTQGVNMRENTLDTIDLPAGEAVAETCTTMELAKVCEGGNGTEAKVESDSSIETFVDLGDISSSISAVPEERGTQVIGGQISIVMEKKAEEKTVNPASVDAKGKVVDNAVISSSIHETKEFSNGSCLTTERTIPKSSTESGSLKEDIARNEVTSVEKARVEKENLNASDSSSSQKGNIAPLNRIKPESWKGQSNVTGGGRETNPLLAVLKSFLTAFVKFWSE</sequence>
<gene>
    <name evidence="4 5" type="primary">LOC108829805</name>
</gene>
<feature type="compositionally biased region" description="Polar residues" evidence="1">
    <location>
        <begin position="411"/>
        <end position="422"/>
    </location>
</feature>
<evidence type="ECO:0000259" key="2">
    <source>
        <dbReference type="Pfam" id="PF25896"/>
    </source>
</evidence>
<dbReference type="OrthoDB" id="787154at2759"/>
<evidence type="ECO:0000313" key="3">
    <source>
        <dbReference type="Proteomes" id="UP000504610"/>
    </source>
</evidence>
<feature type="compositionally biased region" description="Polar residues" evidence="1">
    <location>
        <begin position="127"/>
        <end position="136"/>
    </location>
</feature>
<dbReference type="InterPro" id="IPR058941">
    <property type="entry name" value="HTH_AT3G52170-like"/>
</dbReference>
<organism evidence="3 4">
    <name type="scientific">Raphanus sativus</name>
    <name type="common">Radish</name>
    <name type="synonym">Raphanus raphanistrum var. sativus</name>
    <dbReference type="NCBI Taxonomy" id="3726"/>
    <lineage>
        <taxon>Eukaryota</taxon>
        <taxon>Viridiplantae</taxon>
        <taxon>Streptophyta</taxon>
        <taxon>Embryophyta</taxon>
        <taxon>Tracheophyta</taxon>
        <taxon>Spermatophyta</taxon>
        <taxon>Magnoliopsida</taxon>
        <taxon>eudicotyledons</taxon>
        <taxon>Gunneridae</taxon>
        <taxon>Pentapetalae</taxon>
        <taxon>rosids</taxon>
        <taxon>malvids</taxon>
        <taxon>Brassicales</taxon>
        <taxon>Brassicaceae</taxon>
        <taxon>Brassiceae</taxon>
        <taxon>Raphanus</taxon>
    </lineage>
</organism>